<accession>A0A9W8L380</accession>
<evidence type="ECO:0000256" key="3">
    <source>
        <dbReference type="ARBA" id="ARBA00022989"/>
    </source>
</evidence>
<dbReference type="GO" id="GO:0016020">
    <property type="term" value="C:membrane"/>
    <property type="evidence" value="ECO:0007669"/>
    <property type="project" value="UniProtKB-SubCell"/>
</dbReference>
<evidence type="ECO:0000256" key="5">
    <source>
        <dbReference type="SAM" id="Phobius"/>
    </source>
</evidence>
<feature type="transmembrane region" description="Helical" evidence="5">
    <location>
        <begin position="90"/>
        <end position="110"/>
    </location>
</feature>
<feature type="transmembrane region" description="Helical" evidence="5">
    <location>
        <begin position="64"/>
        <end position="83"/>
    </location>
</feature>
<organism evidence="8 9">
    <name type="scientific">Coemansia spiralis</name>
    <dbReference type="NCBI Taxonomy" id="417178"/>
    <lineage>
        <taxon>Eukaryota</taxon>
        <taxon>Fungi</taxon>
        <taxon>Fungi incertae sedis</taxon>
        <taxon>Zoopagomycota</taxon>
        <taxon>Kickxellomycotina</taxon>
        <taxon>Kickxellomycetes</taxon>
        <taxon>Kickxellales</taxon>
        <taxon>Kickxellaceae</taxon>
        <taxon>Coemansia</taxon>
    </lineage>
</organism>
<dbReference type="InterPro" id="IPR004342">
    <property type="entry name" value="EXS_C"/>
</dbReference>
<keyword evidence="2 5" id="KW-0812">Transmembrane</keyword>
<feature type="signal peptide" evidence="6">
    <location>
        <begin position="1"/>
        <end position="21"/>
    </location>
</feature>
<keyword evidence="9" id="KW-1185">Reference proteome</keyword>
<feature type="transmembrane region" description="Helical" evidence="5">
    <location>
        <begin position="353"/>
        <end position="372"/>
    </location>
</feature>
<dbReference type="EMBL" id="JANBTX010000178">
    <property type="protein sequence ID" value="KAJ2684953.1"/>
    <property type="molecule type" value="Genomic_DNA"/>
</dbReference>
<reference evidence="8" key="1">
    <citation type="submission" date="2022-07" db="EMBL/GenBank/DDBJ databases">
        <title>Phylogenomic reconstructions and comparative analyses of Kickxellomycotina fungi.</title>
        <authorList>
            <person name="Reynolds N.K."/>
            <person name="Stajich J.E."/>
            <person name="Barry K."/>
            <person name="Grigoriev I.V."/>
            <person name="Crous P."/>
            <person name="Smith M.E."/>
        </authorList>
    </citation>
    <scope>NUCLEOTIDE SEQUENCE</scope>
    <source>
        <strain evidence="8">CBS 109367</strain>
    </source>
</reference>
<feature type="chain" id="PRO_5040976315" evidence="6">
    <location>
        <begin position="22"/>
        <end position="414"/>
    </location>
</feature>
<proteinExistence type="predicted"/>
<dbReference type="PROSITE" id="PS51380">
    <property type="entry name" value="EXS"/>
    <property type="match status" value="1"/>
</dbReference>
<sequence>MYFPVAFQVLFLAQLAAIGWGANLRLLSNADIEVRPVLQLALLPTANLNDDRPDDGIHGNVFRLARVLAAVTALGWLLSALASTPAMQTWLALLTYIAVAGIVVLPQRILCHTVRMQFLGSLVRIVVPSMTGPVFLCDIIMADILTSCARTFADLRLVACQFASLAWRDEASACSDTGMVGAFLVAMPYAFRLRQCVNEYRNAAPGSPEATRHFANAVKYASSFPVICLSAMHRRAEIEASTGVGKSGWTLRPTFGLWVLAVAFNSLYSYYWDVAFDWDLGHSRSGWKLADVVVPPVLASPAPGSVLGVVDETSELAIARELVSPAEALARDAYEPTAKRSFPRWLRPRLRFAWIWLYYAAMAIDFLLRITWTMKLSSYIRIDQMAFGGFWLNILEVYRRWQWTFLRIEKEAAR</sequence>
<protein>
    <submittedName>
        <fullName evidence="8">Protein-ER retention protein</fullName>
    </submittedName>
</protein>
<dbReference type="Proteomes" id="UP001151516">
    <property type="component" value="Unassembled WGS sequence"/>
</dbReference>
<feature type="domain" description="EXS" evidence="7">
    <location>
        <begin position="172"/>
        <end position="414"/>
    </location>
</feature>
<dbReference type="OrthoDB" id="2159384at2759"/>
<comment type="caution">
    <text evidence="8">The sequence shown here is derived from an EMBL/GenBank/DDBJ whole genome shotgun (WGS) entry which is preliminary data.</text>
</comment>
<comment type="subcellular location">
    <subcellularLocation>
        <location evidence="1">Membrane</location>
        <topology evidence="1">Multi-pass membrane protein</topology>
    </subcellularLocation>
</comment>
<dbReference type="GO" id="GO:0005737">
    <property type="term" value="C:cytoplasm"/>
    <property type="evidence" value="ECO:0007669"/>
    <property type="project" value="TreeGrafter"/>
</dbReference>
<evidence type="ECO:0000313" key="8">
    <source>
        <dbReference type="EMBL" id="KAJ2684953.1"/>
    </source>
</evidence>
<name>A0A9W8L380_9FUNG</name>
<evidence type="ECO:0000256" key="1">
    <source>
        <dbReference type="ARBA" id="ARBA00004141"/>
    </source>
</evidence>
<dbReference type="PANTHER" id="PTHR10783">
    <property type="entry name" value="XENOTROPIC AND POLYTROPIC RETROVIRUS RECEPTOR 1-RELATED"/>
    <property type="match status" value="1"/>
</dbReference>
<dbReference type="Pfam" id="PF03124">
    <property type="entry name" value="EXS"/>
    <property type="match status" value="1"/>
</dbReference>
<feature type="transmembrane region" description="Helical" evidence="5">
    <location>
        <begin position="255"/>
        <end position="272"/>
    </location>
</feature>
<keyword evidence="3 5" id="KW-1133">Transmembrane helix</keyword>
<gene>
    <name evidence="8" type="primary">ERD1</name>
    <name evidence="8" type="ORF">IWW39_004595</name>
</gene>
<keyword evidence="6" id="KW-0732">Signal</keyword>
<dbReference type="AlphaFoldDB" id="A0A9W8L380"/>
<evidence type="ECO:0000256" key="6">
    <source>
        <dbReference type="SAM" id="SignalP"/>
    </source>
</evidence>
<evidence type="ECO:0000259" key="7">
    <source>
        <dbReference type="PROSITE" id="PS51380"/>
    </source>
</evidence>
<evidence type="ECO:0000256" key="2">
    <source>
        <dbReference type="ARBA" id="ARBA00022692"/>
    </source>
</evidence>
<evidence type="ECO:0000313" key="9">
    <source>
        <dbReference type="Proteomes" id="UP001151516"/>
    </source>
</evidence>
<dbReference type="PANTHER" id="PTHR10783:SF46">
    <property type="entry name" value="PROTEIN ERD1 HOMOLOG 2"/>
    <property type="match status" value="1"/>
</dbReference>
<evidence type="ECO:0000256" key="4">
    <source>
        <dbReference type="ARBA" id="ARBA00023136"/>
    </source>
</evidence>
<keyword evidence="4 5" id="KW-0472">Membrane</keyword>